<feature type="domain" description="Secretion system C-terminal sorting" evidence="2">
    <location>
        <begin position="375"/>
        <end position="443"/>
    </location>
</feature>
<keyword evidence="1" id="KW-0732">Signal</keyword>
<dbReference type="Proteomes" id="UP001629156">
    <property type="component" value="Unassembled WGS sequence"/>
</dbReference>
<evidence type="ECO:0000259" key="2">
    <source>
        <dbReference type="Pfam" id="PF18962"/>
    </source>
</evidence>
<keyword evidence="5" id="KW-1185">Reference proteome</keyword>
<feature type="domain" description="Ig-like" evidence="3">
    <location>
        <begin position="215"/>
        <end position="282"/>
    </location>
</feature>
<feature type="non-terminal residue" evidence="4">
    <location>
        <position position="1"/>
    </location>
</feature>
<dbReference type="InterPro" id="IPR026444">
    <property type="entry name" value="Secre_tail"/>
</dbReference>
<accession>A0ABW8YYR6</accession>
<name>A0ABW8YYR6_9FLAO</name>
<protein>
    <submittedName>
        <fullName evidence="4">T9SS type A sorting domain-containing protein</fullName>
    </submittedName>
</protein>
<gene>
    <name evidence="4" type="ORF">ABS766_07735</name>
</gene>
<evidence type="ECO:0000259" key="3">
    <source>
        <dbReference type="Pfam" id="PF19081"/>
    </source>
</evidence>
<dbReference type="NCBIfam" id="TIGR04183">
    <property type="entry name" value="Por_Secre_tail"/>
    <property type="match status" value="1"/>
</dbReference>
<dbReference type="RefSeq" id="WP_408084557.1">
    <property type="nucleotide sequence ID" value="NZ_JBELPZ010000006.1"/>
</dbReference>
<dbReference type="Pfam" id="PF19081">
    <property type="entry name" value="Ig_7"/>
    <property type="match status" value="4"/>
</dbReference>
<feature type="domain" description="Ig-like" evidence="3">
    <location>
        <begin position="5"/>
        <end position="66"/>
    </location>
</feature>
<dbReference type="Pfam" id="PF18962">
    <property type="entry name" value="Por_Secre_tail"/>
    <property type="match status" value="1"/>
</dbReference>
<proteinExistence type="predicted"/>
<evidence type="ECO:0000313" key="4">
    <source>
        <dbReference type="EMBL" id="MFL9844305.1"/>
    </source>
</evidence>
<sequence length="447" mass="47139">ADAQTFCNDATVSDLMATGTDVMWYADETGGSPLASDAALATGTYYVSQMMNDCESPRVAVAVTVNVTPAPVADAQTFCNDATVSDLMATGTDVMWYADETGGSPLASDAALATGTYYVSQMMNDCESPRVAVAVTVNVTPAPMADAQTFCNDATVSDLMATGTDVMWYADETGGSPLASDAALATGTYYVSQMMNDCESPRVAVAVTVNVTPAPMADAQTFCGSATVSDLMATGTDVMWYADETSETPLASDATLATGTYYVSQMMNDCESPRTAVSVTINNTPAPTGDAAQTLEEGQTLADIAVDGENVIWYASAEDAANHENALDSDTSLMEGVTYYATQTMNGCESNESLAVTVSITLRTDVFVKTTLTYYPVPVIDVLNLESNQVITRVTLINMLGQVVFDKKLNATTAQVNLSVVEGGNYIMHVTTERGVKTVKIIVNDRL</sequence>
<evidence type="ECO:0000313" key="5">
    <source>
        <dbReference type="Proteomes" id="UP001629156"/>
    </source>
</evidence>
<reference evidence="4 5" key="1">
    <citation type="submission" date="2024-06" db="EMBL/GenBank/DDBJ databases">
        <authorList>
            <person name="Kaempfer P."/>
            <person name="Viver T."/>
        </authorList>
    </citation>
    <scope>NUCLEOTIDE SEQUENCE [LARGE SCALE GENOMIC DNA]</scope>
    <source>
        <strain evidence="4 5">ST-119</strain>
    </source>
</reference>
<comment type="caution">
    <text evidence="4">The sequence shown here is derived from an EMBL/GenBank/DDBJ whole genome shotgun (WGS) entry which is preliminary data.</text>
</comment>
<feature type="domain" description="Ig-like" evidence="3">
    <location>
        <begin position="70"/>
        <end position="138"/>
    </location>
</feature>
<dbReference type="InterPro" id="IPR044023">
    <property type="entry name" value="Ig_7"/>
</dbReference>
<feature type="domain" description="Ig-like" evidence="3">
    <location>
        <begin position="143"/>
        <end position="210"/>
    </location>
</feature>
<evidence type="ECO:0000256" key="1">
    <source>
        <dbReference type="ARBA" id="ARBA00022729"/>
    </source>
</evidence>
<organism evidence="4 5">
    <name type="scientific">Flavobacterium rhizosphaerae</name>
    <dbReference type="NCBI Taxonomy" id="3163298"/>
    <lineage>
        <taxon>Bacteria</taxon>
        <taxon>Pseudomonadati</taxon>
        <taxon>Bacteroidota</taxon>
        <taxon>Flavobacteriia</taxon>
        <taxon>Flavobacteriales</taxon>
        <taxon>Flavobacteriaceae</taxon>
        <taxon>Flavobacterium</taxon>
    </lineage>
</organism>
<dbReference type="EMBL" id="JBELPZ010000006">
    <property type="protein sequence ID" value="MFL9844305.1"/>
    <property type="molecule type" value="Genomic_DNA"/>
</dbReference>